<evidence type="ECO:0008006" key="4">
    <source>
        <dbReference type="Google" id="ProtNLM"/>
    </source>
</evidence>
<comment type="caution">
    <text evidence="2">The sequence shown here is derived from an EMBL/GenBank/DDBJ whole genome shotgun (WGS) entry which is preliminary data.</text>
</comment>
<evidence type="ECO:0000313" key="2">
    <source>
        <dbReference type="EMBL" id="OWZ23817.1"/>
    </source>
</evidence>
<dbReference type="Proteomes" id="UP000198211">
    <property type="component" value="Unassembled WGS sequence"/>
</dbReference>
<sequence length="180" mass="19946">MRGPVGKLVTDGVMGLQRPGSSSDPQVVTTEKTLGVNEWREDEVLSDKVKGGYENRDLTTLPGLLTNREVKEKQVISKYRADYDSTPGTEDLVTTGRSVSFEDTEFDHDAKDEDSYVDDELEDKAPVQEPILHEDVHEDADVFVTKSGGVKSLSRNFADEFEEAGNQSLLMMILTTLTTT</sequence>
<feature type="region of interest" description="Disordered" evidence="1">
    <location>
        <begin position="1"/>
        <end position="30"/>
    </location>
</feature>
<gene>
    <name evidence="2" type="ORF">PHMEG_0001227</name>
</gene>
<name>A0A225X390_9STRA</name>
<dbReference type="EMBL" id="NBNE01000042">
    <property type="protein sequence ID" value="OWZ23817.1"/>
    <property type="molecule type" value="Genomic_DNA"/>
</dbReference>
<organism evidence="2 3">
    <name type="scientific">Phytophthora megakarya</name>
    <dbReference type="NCBI Taxonomy" id="4795"/>
    <lineage>
        <taxon>Eukaryota</taxon>
        <taxon>Sar</taxon>
        <taxon>Stramenopiles</taxon>
        <taxon>Oomycota</taxon>
        <taxon>Peronosporomycetes</taxon>
        <taxon>Peronosporales</taxon>
        <taxon>Peronosporaceae</taxon>
        <taxon>Phytophthora</taxon>
    </lineage>
</organism>
<reference evidence="3" key="1">
    <citation type="submission" date="2017-03" db="EMBL/GenBank/DDBJ databases">
        <title>Phytopthora megakarya and P. palmivora, two closely related causual agents of cacao black pod achieved similar genome size and gene model numbers by different mechanisms.</title>
        <authorList>
            <person name="Ali S."/>
            <person name="Shao J."/>
            <person name="Larry D.J."/>
            <person name="Kronmiller B."/>
            <person name="Shen D."/>
            <person name="Strem M.D."/>
            <person name="Melnick R.L."/>
            <person name="Guiltinan M.J."/>
            <person name="Tyler B.M."/>
            <person name="Meinhardt L.W."/>
            <person name="Bailey B.A."/>
        </authorList>
    </citation>
    <scope>NUCLEOTIDE SEQUENCE [LARGE SCALE GENOMIC DNA]</scope>
    <source>
        <strain evidence="3">zdho120</strain>
    </source>
</reference>
<evidence type="ECO:0000313" key="3">
    <source>
        <dbReference type="Proteomes" id="UP000198211"/>
    </source>
</evidence>
<protein>
    <recommendedName>
        <fullName evidence="4">Eukaryotic/viral aspartic protease</fullName>
    </recommendedName>
</protein>
<evidence type="ECO:0000256" key="1">
    <source>
        <dbReference type="SAM" id="MobiDB-lite"/>
    </source>
</evidence>
<keyword evidence="3" id="KW-1185">Reference proteome</keyword>
<feature type="compositionally biased region" description="Polar residues" evidence="1">
    <location>
        <begin position="19"/>
        <end position="30"/>
    </location>
</feature>
<accession>A0A225X390</accession>
<dbReference type="AlphaFoldDB" id="A0A225X390"/>
<proteinExistence type="predicted"/>